<dbReference type="InterPro" id="IPR038945">
    <property type="entry name" value="MBD13-like"/>
</dbReference>
<reference evidence="8 9" key="1">
    <citation type="submission" date="2024-01" db="EMBL/GenBank/DDBJ databases">
        <authorList>
            <person name="Waweru B."/>
        </authorList>
    </citation>
    <scope>NUCLEOTIDE SEQUENCE [LARGE SCALE GENOMIC DNA]</scope>
</reference>
<evidence type="ECO:0000256" key="6">
    <source>
        <dbReference type="SAM" id="MobiDB-lite"/>
    </source>
</evidence>
<evidence type="ECO:0000256" key="5">
    <source>
        <dbReference type="ARBA" id="ARBA00023242"/>
    </source>
</evidence>
<dbReference type="PANTHER" id="PTHR34067:SF20">
    <property type="entry name" value="OS08G0206700 PROTEIN"/>
    <property type="match status" value="1"/>
</dbReference>
<dbReference type="AlphaFoldDB" id="A0AAV1RFF5"/>
<dbReference type="Pfam" id="PF01429">
    <property type="entry name" value="MBD"/>
    <property type="match status" value="1"/>
</dbReference>
<feature type="compositionally biased region" description="Basic and acidic residues" evidence="6">
    <location>
        <begin position="695"/>
        <end position="719"/>
    </location>
</feature>
<keyword evidence="4" id="KW-0804">Transcription</keyword>
<dbReference type="EMBL" id="CAWUPB010000994">
    <property type="protein sequence ID" value="CAK7335490.1"/>
    <property type="molecule type" value="Genomic_DNA"/>
</dbReference>
<dbReference type="SUPFAM" id="SSF54171">
    <property type="entry name" value="DNA-binding domain"/>
    <property type="match status" value="2"/>
</dbReference>
<keyword evidence="5" id="KW-0539">Nucleus</keyword>
<feature type="region of interest" description="Disordered" evidence="6">
    <location>
        <begin position="359"/>
        <end position="381"/>
    </location>
</feature>
<evidence type="ECO:0000256" key="4">
    <source>
        <dbReference type="ARBA" id="ARBA00023163"/>
    </source>
</evidence>
<dbReference type="PROSITE" id="PS50982">
    <property type="entry name" value="MBD"/>
    <property type="match status" value="1"/>
</dbReference>
<dbReference type="PANTHER" id="PTHR34067">
    <property type="entry name" value="OS04G0193200 PROTEIN"/>
    <property type="match status" value="1"/>
</dbReference>
<dbReference type="Proteomes" id="UP001314170">
    <property type="component" value="Unassembled WGS sequence"/>
</dbReference>
<keyword evidence="9" id="KW-1185">Reference proteome</keyword>
<dbReference type="Gene3D" id="3.30.890.10">
    <property type="entry name" value="Methyl-cpg-binding Protein 2, Chain A"/>
    <property type="match status" value="2"/>
</dbReference>
<name>A0AAV1RFF5_9ROSI</name>
<evidence type="ECO:0000256" key="1">
    <source>
        <dbReference type="ARBA" id="ARBA00004123"/>
    </source>
</evidence>
<comment type="subcellular location">
    <subcellularLocation>
        <location evidence="1">Nucleus</location>
    </subcellularLocation>
</comment>
<keyword evidence="3" id="KW-0238">DNA-binding</keyword>
<feature type="region of interest" description="Disordered" evidence="6">
    <location>
        <begin position="946"/>
        <end position="966"/>
    </location>
</feature>
<dbReference type="GO" id="GO:0005634">
    <property type="term" value="C:nucleus"/>
    <property type="evidence" value="ECO:0007669"/>
    <property type="project" value="UniProtKB-SubCell"/>
</dbReference>
<proteinExistence type="predicted"/>
<feature type="region of interest" description="Disordered" evidence="6">
    <location>
        <begin position="680"/>
        <end position="722"/>
    </location>
</feature>
<evidence type="ECO:0000259" key="7">
    <source>
        <dbReference type="PROSITE" id="PS50982"/>
    </source>
</evidence>
<protein>
    <recommendedName>
        <fullName evidence="7">MBD domain-containing protein</fullName>
    </recommendedName>
</protein>
<comment type="caution">
    <text evidence="8">The sequence shown here is derived from an EMBL/GenBank/DDBJ whole genome shotgun (WGS) entry which is preliminary data.</text>
</comment>
<sequence>MAKIGGMESYRIKLSSCKATKNSQFIGLLQYYANSAGTGQKLFSKDEVIQYVKVHSTLHCQAQPTKRSMAIKRHSRNNQLWEIVEDANEHPDWLPHGWIVKFKTRNSGQRRGEIYKCYVEPSTGFKFYSKPEVFRYLKTVKQNCAQWRIYQLGGLRNSRLESNADRIRRDPYYMDPVTGYVFRSKKEVQCYLETGEISRHAFLPEERDPSPAAKRPKLEHAATKQQLNAEELNDAAKRSPKDYVNVNGTVFKENSNTTCSEPSEQKVCSSSQCKEDAANNRVVLIPDADIVLQHNSLENRMKVKTKNTLSKSTNKKGLNMPLRISKRLAGGEPQLVTSPVLGALAKTLLLVPTSVNPDEKHMEKNVTDNGAGSNENSNDKKGLCLPLQSSKRLAGPEPELVACSTVVLPEKCLKQNVIDNCVESKEHCNDKKFMHLALRSSKRLAGLEPELVATSASSEQAEAEPELVTRSLVETRLKPNVTNNGSEFKENSNDKKGLCLSLWSSKRLAGLEPELVANLPSTVHAQITTQAPTTLIPAEKCPKFNGAESRENKASESEAELPKAKVLKRNQDKEFSADNILTLTPEVGIKQMLNCHESGMKRRGKMKTWSSSSKSGCKKQVKSALQYSKRLAGLESECVANSESSEQALQNGIMSGKREPIPAIKATMADEVSELHEAECKTSHPCHAPHVNNSFDKETSNKSQKSLDDQAVPKEKSQELETDNPLMNIIEKSNNEKTSIYWRKSKPRKELNLPCRSSKRLSELQPQPILSSITNDHALHVGVRKSNKTKAIIGVGVVPYSMADRAAQQVKAGPEVQHAHYCSADVTATLHEESSENRKEPLDDHTVTKAKSENLDTEKLNNEKPEPQVSFSFGDFWSDPCLEFAFKTLTGAIPIDHYLPIQNYFQQQVNASQTLRNGNLQHQVDPSQTQKDVSLTLPDLGLPSFDISGHFDNPEKQSESQPQRPLNSCSFLPSGIVTLPSCSSITFQQPQWEGNKSLN</sequence>
<keyword evidence="2" id="KW-0805">Transcription regulation</keyword>
<feature type="region of interest" description="Disordered" evidence="6">
    <location>
        <begin position="202"/>
        <end position="222"/>
    </location>
</feature>
<dbReference type="InterPro" id="IPR001739">
    <property type="entry name" value="Methyl_CpG_DNA-bd"/>
</dbReference>
<feature type="compositionally biased region" description="Polar residues" evidence="6">
    <location>
        <begin position="367"/>
        <end position="376"/>
    </location>
</feature>
<evidence type="ECO:0000313" key="9">
    <source>
        <dbReference type="Proteomes" id="UP001314170"/>
    </source>
</evidence>
<evidence type="ECO:0000256" key="2">
    <source>
        <dbReference type="ARBA" id="ARBA00023015"/>
    </source>
</evidence>
<evidence type="ECO:0000313" key="8">
    <source>
        <dbReference type="EMBL" id="CAK7335490.1"/>
    </source>
</evidence>
<gene>
    <name evidence="8" type="ORF">DCAF_LOCUS10484</name>
</gene>
<evidence type="ECO:0000256" key="3">
    <source>
        <dbReference type="ARBA" id="ARBA00023125"/>
    </source>
</evidence>
<feature type="region of interest" description="Disordered" evidence="6">
    <location>
        <begin position="830"/>
        <end position="865"/>
    </location>
</feature>
<feature type="domain" description="MBD" evidence="7">
    <location>
        <begin position="84"/>
        <end position="157"/>
    </location>
</feature>
<accession>A0AAV1RFF5</accession>
<organism evidence="8 9">
    <name type="scientific">Dovyalis caffra</name>
    <dbReference type="NCBI Taxonomy" id="77055"/>
    <lineage>
        <taxon>Eukaryota</taxon>
        <taxon>Viridiplantae</taxon>
        <taxon>Streptophyta</taxon>
        <taxon>Embryophyta</taxon>
        <taxon>Tracheophyta</taxon>
        <taxon>Spermatophyta</taxon>
        <taxon>Magnoliopsida</taxon>
        <taxon>eudicotyledons</taxon>
        <taxon>Gunneridae</taxon>
        <taxon>Pentapetalae</taxon>
        <taxon>rosids</taxon>
        <taxon>fabids</taxon>
        <taxon>Malpighiales</taxon>
        <taxon>Salicaceae</taxon>
        <taxon>Flacourtieae</taxon>
        <taxon>Dovyalis</taxon>
    </lineage>
</organism>
<dbReference type="GO" id="GO:0003677">
    <property type="term" value="F:DNA binding"/>
    <property type="evidence" value="ECO:0007669"/>
    <property type="project" value="UniProtKB-KW"/>
</dbReference>
<dbReference type="InterPro" id="IPR016177">
    <property type="entry name" value="DNA-bd_dom_sf"/>
</dbReference>